<dbReference type="Gramene" id="TVU50012">
    <property type="protein sequence ID" value="TVU50012"/>
    <property type="gene ID" value="EJB05_01363"/>
</dbReference>
<protein>
    <submittedName>
        <fullName evidence="1">Uncharacterized protein</fullName>
    </submittedName>
</protein>
<evidence type="ECO:0000313" key="2">
    <source>
        <dbReference type="Proteomes" id="UP000324897"/>
    </source>
</evidence>
<evidence type="ECO:0000313" key="1">
    <source>
        <dbReference type="EMBL" id="TVU50012.1"/>
    </source>
</evidence>
<dbReference type="AlphaFoldDB" id="A0A5J9WMT4"/>
<accession>A0A5J9WMT4</accession>
<dbReference type="Proteomes" id="UP000324897">
    <property type="component" value="Chromosome 6"/>
</dbReference>
<name>A0A5J9WMT4_9POAL</name>
<proteinExistence type="predicted"/>
<gene>
    <name evidence="1" type="ORF">EJB05_01363</name>
</gene>
<feature type="non-terminal residue" evidence="1">
    <location>
        <position position="1"/>
    </location>
</feature>
<organism evidence="1 2">
    <name type="scientific">Eragrostis curvula</name>
    <name type="common">weeping love grass</name>
    <dbReference type="NCBI Taxonomy" id="38414"/>
    <lineage>
        <taxon>Eukaryota</taxon>
        <taxon>Viridiplantae</taxon>
        <taxon>Streptophyta</taxon>
        <taxon>Embryophyta</taxon>
        <taxon>Tracheophyta</taxon>
        <taxon>Spermatophyta</taxon>
        <taxon>Magnoliopsida</taxon>
        <taxon>Liliopsida</taxon>
        <taxon>Poales</taxon>
        <taxon>Poaceae</taxon>
        <taxon>PACMAD clade</taxon>
        <taxon>Chloridoideae</taxon>
        <taxon>Eragrostideae</taxon>
        <taxon>Eragrostidinae</taxon>
        <taxon>Eragrostis</taxon>
    </lineage>
</organism>
<dbReference type="EMBL" id="RWGY01000002">
    <property type="protein sequence ID" value="TVU50012.1"/>
    <property type="molecule type" value="Genomic_DNA"/>
</dbReference>
<sequence length="181" mass="18951">MAATTTVPPPSTTPTDSDVAGKIVGLDYDDDHVLLAPALRFAVTSRPYGAGTSQKDTDDSRRLIAAVDAALALRLLRGGDVDELEINFVYGSPWNMFLYGPSGSGHYICRHGHAGDITSEHVASWLPASARAEAMSLTLAYASLAVPAAGAGAFNALIDLTLTHVRIEPGGADERNLSSLC</sequence>
<comment type="caution">
    <text evidence="1">The sequence shown here is derived from an EMBL/GenBank/DDBJ whole genome shotgun (WGS) entry which is preliminary data.</text>
</comment>
<reference evidence="1 2" key="1">
    <citation type="journal article" date="2019" name="Sci. Rep.">
        <title>A high-quality genome of Eragrostis curvula grass provides insights into Poaceae evolution and supports new strategies to enhance forage quality.</title>
        <authorList>
            <person name="Carballo J."/>
            <person name="Santos B.A.C.M."/>
            <person name="Zappacosta D."/>
            <person name="Garbus I."/>
            <person name="Selva J.P."/>
            <person name="Gallo C.A."/>
            <person name="Diaz A."/>
            <person name="Albertini E."/>
            <person name="Caccamo M."/>
            <person name="Echenique V."/>
        </authorList>
    </citation>
    <scope>NUCLEOTIDE SEQUENCE [LARGE SCALE GENOMIC DNA]</scope>
    <source>
        <strain evidence="2">cv. Victoria</strain>
        <tissue evidence="1">Leaf</tissue>
    </source>
</reference>
<dbReference type="OrthoDB" id="10475596at2759"/>
<keyword evidence="2" id="KW-1185">Reference proteome</keyword>